<evidence type="ECO:0000259" key="6">
    <source>
        <dbReference type="Pfam" id="PF17777"/>
    </source>
</evidence>
<dbReference type="Pfam" id="PF00466">
    <property type="entry name" value="Ribosomal_L10"/>
    <property type="match status" value="1"/>
</dbReference>
<reference evidence="7" key="1">
    <citation type="journal article" date="2023" name="Insect Mol. Biol.">
        <title>Genome sequencing provides insights into the evolution of gene families encoding plant cell wall-degrading enzymes in longhorned beetles.</title>
        <authorList>
            <person name="Shin N.R."/>
            <person name="Okamura Y."/>
            <person name="Kirsch R."/>
            <person name="Pauchet Y."/>
        </authorList>
    </citation>
    <scope>NUCLEOTIDE SEQUENCE</scope>
    <source>
        <strain evidence="7">AMC_N1</strain>
    </source>
</reference>
<accession>A0AAV8YD45</accession>
<dbReference type="InterPro" id="IPR043141">
    <property type="entry name" value="Ribosomal_uL10-like_sf"/>
</dbReference>
<dbReference type="InterPro" id="IPR040637">
    <property type="entry name" value="Ribosomal_uL10-like_insert"/>
</dbReference>
<comment type="subunit">
    <text evidence="5">Associates with the pre-60S ribosomal particle.</text>
</comment>
<dbReference type="GO" id="GO:0000956">
    <property type="term" value="P:nuclear-transcribed mRNA catabolic process"/>
    <property type="evidence" value="ECO:0007669"/>
    <property type="project" value="TreeGrafter"/>
</dbReference>
<gene>
    <name evidence="7" type="ORF">NQ318_022912</name>
</gene>
<comment type="similarity">
    <text evidence="2 5">Belongs to the universal ribosomal protein uL10 family.</text>
</comment>
<keyword evidence="8" id="KW-1185">Reference proteome</keyword>
<dbReference type="InterPro" id="IPR001790">
    <property type="entry name" value="Ribosomal_uL10"/>
</dbReference>
<dbReference type="AlphaFoldDB" id="A0AAV8YD45"/>
<dbReference type="FunFam" id="3.30.70.1730:FF:000005">
    <property type="entry name" value="Ribosome assembly factor mrt4"/>
    <property type="match status" value="1"/>
</dbReference>
<name>A0AAV8YD45_9CUCU</name>
<evidence type="ECO:0000256" key="5">
    <source>
        <dbReference type="RuleBase" id="RU364039"/>
    </source>
</evidence>
<evidence type="ECO:0000256" key="1">
    <source>
        <dbReference type="ARBA" id="ARBA00004046"/>
    </source>
</evidence>
<dbReference type="GO" id="GO:0005730">
    <property type="term" value="C:nucleolus"/>
    <property type="evidence" value="ECO:0007669"/>
    <property type="project" value="UniProtKB-SubCell"/>
</dbReference>
<evidence type="ECO:0000256" key="2">
    <source>
        <dbReference type="ARBA" id="ARBA00008889"/>
    </source>
</evidence>
<protein>
    <recommendedName>
        <fullName evidence="5">Ribosome assembly factor mrt4</fullName>
    </recommendedName>
</protein>
<dbReference type="EMBL" id="JAPWTK010000130">
    <property type="protein sequence ID" value="KAJ8948781.1"/>
    <property type="molecule type" value="Genomic_DNA"/>
</dbReference>
<dbReference type="Proteomes" id="UP001162162">
    <property type="component" value="Unassembled WGS sequence"/>
</dbReference>
<dbReference type="CDD" id="cd05796">
    <property type="entry name" value="Ribosomal_P0_like"/>
    <property type="match status" value="1"/>
</dbReference>
<dbReference type="InterPro" id="IPR051742">
    <property type="entry name" value="Ribosome_Assembly_uL10"/>
</dbReference>
<dbReference type="PANTHER" id="PTHR45841:SF1">
    <property type="entry name" value="MRNA TURNOVER PROTEIN 4 HOMOLOG"/>
    <property type="match status" value="1"/>
</dbReference>
<evidence type="ECO:0000256" key="4">
    <source>
        <dbReference type="ARBA" id="ARBA00023242"/>
    </source>
</evidence>
<evidence type="ECO:0000313" key="7">
    <source>
        <dbReference type="EMBL" id="KAJ8948781.1"/>
    </source>
</evidence>
<evidence type="ECO:0000256" key="3">
    <source>
        <dbReference type="ARBA" id="ARBA00022490"/>
    </source>
</evidence>
<organism evidence="7 8">
    <name type="scientific">Aromia moschata</name>
    <dbReference type="NCBI Taxonomy" id="1265417"/>
    <lineage>
        <taxon>Eukaryota</taxon>
        <taxon>Metazoa</taxon>
        <taxon>Ecdysozoa</taxon>
        <taxon>Arthropoda</taxon>
        <taxon>Hexapoda</taxon>
        <taxon>Insecta</taxon>
        <taxon>Pterygota</taxon>
        <taxon>Neoptera</taxon>
        <taxon>Endopterygota</taxon>
        <taxon>Coleoptera</taxon>
        <taxon>Polyphaga</taxon>
        <taxon>Cucujiformia</taxon>
        <taxon>Chrysomeloidea</taxon>
        <taxon>Cerambycidae</taxon>
        <taxon>Cerambycinae</taxon>
        <taxon>Callichromatini</taxon>
        <taxon>Aromia</taxon>
    </lineage>
</organism>
<dbReference type="GO" id="GO:0006364">
    <property type="term" value="P:rRNA processing"/>
    <property type="evidence" value="ECO:0007669"/>
    <property type="project" value="TreeGrafter"/>
</dbReference>
<keyword evidence="4 5" id="KW-0539">Nucleus</keyword>
<dbReference type="GO" id="GO:0005737">
    <property type="term" value="C:cytoplasm"/>
    <property type="evidence" value="ECO:0007669"/>
    <property type="project" value="UniProtKB-SubCell"/>
</dbReference>
<dbReference type="GO" id="GO:0003723">
    <property type="term" value="F:RNA binding"/>
    <property type="evidence" value="ECO:0007669"/>
    <property type="project" value="TreeGrafter"/>
</dbReference>
<dbReference type="FunFam" id="3.90.105.20:FF:000002">
    <property type="entry name" value="Ribosome assembly factor mrt4"/>
    <property type="match status" value="1"/>
</dbReference>
<dbReference type="SUPFAM" id="SSF160369">
    <property type="entry name" value="Ribosomal protein L10-like"/>
    <property type="match status" value="1"/>
</dbReference>
<dbReference type="Gene3D" id="3.90.105.20">
    <property type="match status" value="1"/>
</dbReference>
<proteinExistence type="inferred from homology"/>
<evidence type="ECO:0000313" key="8">
    <source>
        <dbReference type="Proteomes" id="UP001162162"/>
    </source>
</evidence>
<comment type="function">
    <text evidence="1 5">Component of the ribosome assembly machinery. Nuclear paralog of the ribosomal protein P0, it binds pre-60S subunits at an early stage of assembly in the nucleolus, and is replaced by P0 in cytoplasmic pre-60S subunits and mature 80S ribosomes.</text>
</comment>
<sequence>MPKSKRDKKISLTKTSKKGLALKQKIVEDVRNCVEKFESIYVFTFRNMRNEIMKSVREEWKPSRFFFGKNRVIALGFGKTVEDEVEEGLHKISGMLKGQCGLLFTNCKKQEVIDWFESYSVEEYARSGFEANKTVELNEGPLKQFPHDIEPYLRKLGMPTKLDRGVVTLIKDFEVCKKGNILTPEQAKILKLLDHRLATFKLVLKACWMKGKGFEKLSEDDETVAEESDEEMEAGDE</sequence>
<dbReference type="PANTHER" id="PTHR45841">
    <property type="entry name" value="MRNA TURNOVER PROTEIN 4 MRTO4"/>
    <property type="match status" value="1"/>
</dbReference>
<dbReference type="GO" id="GO:0030687">
    <property type="term" value="C:preribosome, large subunit precursor"/>
    <property type="evidence" value="ECO:0007669"/>
    <property type="project" value="TreeGrafter"/>
</dbReference>
<keyword evidence="3 5" id="KW-0963">Cytoplasm</keyword>
<dbReference type="InterPro" id="IPR033867">
    <property type="entry name" value="Mrt4"/>
</dbReference>
<feature type="domain" description="Large ribosomal subunit protein uL10-like insertion" evidence="6">
    <location>
        <begin position="125"/>
        <end position="194"/>
    </location>
</feature>
<comment type="subcellular location">
    <subcellularLocation>
        <location evidence="5">Cytoplasm</location>
    </subcellularLocation>
    <subcellularLocation>
        <location evidence="5">Nucleus</location>
        <location evidence="5">Nucleolus</location>
    </subcellularLocation>
</comment>
<keyword evidence="5" id="KW-0690">Ribosome biogenesis</keyword>
<dbReference type="Pfam" id="PF17777">
    <property type="entry name" value="RL10P_insert"/>
    <property type="match status" value="1"/>
</dbReference>
<comment type="caution">
    <text evidence="7">The sequence shown here is derived from an EMBL/GenBank/DDBJ whole genome shotgun (WGS) entry which is preliminary data.</text>
</comment>
<dbReference type="Gene3D" id="3.30.70.1730">
    <property type="match status" value="1"/>
</dbReference>
<dbReference type="GO" id="GO:0000027">
    <property type="term" value="P:ribosomal large subunit assembly"/>
    <property type="evidence" value="ECO:0007669"/>
    <property type="project" value="InterPro"/>
</dbReference>
<dbReference type="InterPro" id="IPR043164">
    <property type="entry name" value="Ribosomal_uL10-like_insert_sf"/>
</dbReference>